<keyword evidence="2" id="KW-1185">Reference proteome</keyword>
<sequence length="62" mass="7512">MAIIIEIRSRIPDYRLWDFGFFLYLNCHPLKFSDMMEGETDDYISFHKEFLLCLRSLSLKTM</sequence>
<dbReference type="EMBL" id="CAJVCE010000003">
    <property type="protein sequence ID" value="CAG7626882.1"/>
    <property type="molecule type" value="Genomic_DNA"/>
</dbReference>
<gene>
    <name evidence="1" type="ORF">PAECIP111802_01296</name>
</gene>
<evidence type="ECO:0000313" key="1">
    <source>
        <dbReference type="EMBL" id="CAG7626882.1"/>
    </source>
</evidence>
<dbReference type="Proteomes" id="UP000730618">
    <property type="component" value="Unassembled WGS sequence"/>
</dbReference>
<reference evidence="1 2" key="1">
    <citation type="submission" date="2021-06" db="EMBL/GenBank/DDBJ databases">
        <authorList>
            <person name="Criscuolo A."/>
        </authorList>
    </citation>
    <scope>NUCLEOTIDE SEQUENCE [LARGE SCALE GENOMIC DNA]</scope>
    <source>
        <strain evidence="2">CIP 111802</strain>
    </source>
</reference>
<evidence type="ECO:0000313" key="2">
    <source>
        <dbReference type="Proteomes" id="UP000730618"/>
    </source>
</evidence>
<protein>
    <submittedName>
        <fullName evidence="1">Uncharacterized protein</fullName>
    </submittedName>
</protein>
<organism evidence="1 2">
    <name type="scientific">Paenibacillus allorhizosphaerae</name>
    <dbReference type="NCBI Taxonomy" id="2849866"/>
    <lineage>
        <taxon>Bacteria</taxon>
        <taxon>Bacillati</taxon>
        <taxon>Bacillota</taxon>
        <taxon>Bacilli</taxon>
        <taxon>Bacillales</taxon>
        <taxon>Paenibacillaceae</taxon>
        <taxon>Paenibacillus</taxon>
    </lineage>
</organism>
<proteinExistence type="predicted"/>
<accession>A0ABM8VDB1</accession>
<name>A0ABM8VDB1_9BACL</name>
<comment type="caution">
    <text evidence="1">The sequence shown here is derived from an EMBL/GenBank/DDBJ whole genome shotgun (WGS) entry which is preliminary data.</text>
</comment>